<dbReference type="Pfam" id="PF12833">
    <property type="entry name" value="HTH_18"/>
    <property type="match status" value="1"/>
</dbReference>
<dbReference type="EMBL" id="BAABGX010000002">
    <property type="protein sequence ID" value="GAA4303201.1"/>
    <property type="molecule type" value="Genomic_DNA"/>
</dbReference>
<dbReference type="PROSITE" id="PS01124">
    <property type="entry name" value="HTH_ARAC_FAMILY_2"/>
    <property type="match status" value="1"/>
</dbReference>
<sequence length="320" mass="36078">MILTEFPDYQYLKARADKAFKEETAPNPTEAPTQKYDWPLVILNTHSRQCHRPDIKGPFSIFTNINGTSLVSAGSKKVAVPDDCFFLTNRAQPYTLDIDSEAKPVETFNLHLGQDIWEDYIKAQLLTPTHLLDNPFVPVLGTGVTDVLNLLQRKTPALAQALAQLHSLSKTTQVSALELEENLVPLLHALVETKRELERGTQRIKAAKASARLELFRRISLATDFLLAFPEDNPSLERIANIACLSKFHFLRAFTQLHGQTPHQFLLQHRIQRSLPLLRFSRLPVSEVGLLCGYSDLSTFSRTFRKLMGCSPALFRAQST</sequence>
<feature type="domain" description="HTH araC/xylS-type" evidence="4">
    <location>
        <begin position="220"/>
        <end position="318"/>
    </location>
</feature>
<dbReference type="PRINTS" id="PR00032">
    <property type="entry name" value="HTHARAC"/>
</dbReference>
<accession>A0ABP8FGJ3</accession>
<evidence type="ECO:0000313" key="5">
    <source>
        <dbReference type="EMBL" id="GAA4303201.1"/>
    </source>
</evidence>
<gene>
    <name evidence="5" type="ORF">GCM10023183_15610</name>
</gene>
<comment type="caution">
    <text evidence="5">The sequence shown here is derived from an EMBL/GenBank/DDBJ whole genome shotgun (WGS) entry which is preliminary data.</text>
</comment>
<dbReference type="Gene3D" id="1.10.10.60">
    <property type="entry name" value="Homeodomain-like"/>
    <property type="match status" value="2"/>
</dbReference>
<dbReference type="SUPFAM" id="SSF46689">
    <property type="entry name" value="Homeodomain-like"/>
    <property type="match status" value="2"/>
</dbReference>
<evidence type="ECO:0000313" key="6">
    <source>
        <dbReference type="Proteomes" id="UP001501844"/>
    </source>
</evidence>
<proteinExistence type="predicted"/>
<organism evidence="5 6">
    <name type="scientific">Nibribacter koreensis</name>
    <dbReference type="NCBI Taxonomy" id="1084519"/>
    <lineage>
        <taxon>Bacteria</taxon>
        <taxon>Pseudomonadati</taxon>
        <taxon>Bacteroidota</taxon>
        <taxon>Cytophagia</taxon>
        <taxon>Cytophagales</taxon>
        <taxon>Hymenobacteraceae</taxon>
        <taxon>Nibribacter</taxon>
    </lineage>
</organism>
<keyword evidence="3" id="KW-0804">Transcription</keyword>
<dbReference type="Proteomes" id="UP001501844">
    <property type="component" value="Unassembled WGS sequence"/>
</dbReference>
<protein>
    <recommendedName>
        <fullName evidence="4">HTH araC/xylS-type domain-containing protein</fullName>
    </recommendedName>
</protein>
<dbReference type="InterPro" id="IPR003313">
    <property type="entry name" value="AraC-bd"/>
</dbReference>
<dbReference type="InterPro" id="IPR050204">
    <property type="entry name" value="AraC_XylS_family_regulators"/>
</dbReference>
<dbReference type="InterPro" id="IPR009057">
    <property type="entry name" value="Homeodomain-like_sf"/>
</dbReference>
<keyword evidence="6" id="KW-1185">Reference proteome</keyword>
<evidence type="ECO:0000256" key="2">
    <source>
        <dbReference type="ARBA" id="ARBA00023125"/>
    </source>
</evidence>
<reference evidence="6" key="1">
    <citation type="journal article" date="2019" name="Int. J. Syst. Evol. Microbiol.">
        <title>The Global Catalogue of Microorganisms (GCM) 10K type strain sequencing project: providing services to taxonomists for standard genome sequencing and annotation.</title>
        <authorList>
            <consortium name="The Broad Institute Genomics Platform"/>
            <consortium name="The Broad Institute Genome Sequencing Center for Infectious Disease"/>
            <person name="Wu L."/>
            <person name="Ma J."/>
        </authorList>
    </citation>
    <scope>NUCLEOTIDE SEQUENCE [LARGE SCALE GENOMIC DNA]</scope>
    <source>
        <strain evidence="6">JCM 17917</strain>
    </source>
</reference>
<dbReference type="PANTHER" id="PTHR46796">
    <property type="entry name" value="HTH-TYPE TRANSCRIPTIONAL ACTIVATOR RHAS-RELATED"/>
    <property type="match status" value="1"/>
</dbReference>
<evidence type="ECO:0000259" key="4">
    <source>
        <dbReference type="PROSITE" id="PS01124"/>
    </source>
</evidence>
<dbReference type="Pfam" id="PF02311">
    <property type="entry name" value="AraC_binding"/>
    <property type="match status" value="1"/>
</dbReference>
<dbReference type="InterPro" id="IPR020449">
    <property type="entry name" value="Tscrpt_reg_AraC-type_HTH"/>
</dbReference>
<dbReference type="InterPro" id="IPR018060">
    <property type="entry name" value="HTH_AraC"/>
</dbReference>
<dbReference type="InterPro" id="IPR018062">
    <property type="entry name" value="HTH_AraC-typ_CS"/>
</dbReference>
<dbReference type="PROSITE" id="PS00041">
    <property type="entry name" value="HTH_ARAC_FAMILY_1"/>
    <property type="match status" value="1"/>
</dbReference>
<dbReference type="SMART" id="SM00342">
    <property type="entry name" value="HTH_ARAC"/>
    <property type="match status" value="1"/>
</dbReference>
<keyword evidence="2" id="KW-0238">DNA-binding</keyword>
<evidence type="ECO:0000256" key="3">
    <source>
        <dbReference type="ARBA" id="ARBA00023163"/>
    </source>
</evidence>
<dbReference type="RefSeq" id="WP_345164391.1">
    <property type="nucleotide sequence ID" value="NZ_BAABGX010000002.1"/>
</dbReference>
<evidence type="ECO:0000256" key="1">
    <source>
        <dbReference type="ARBA" id="ARBA00023015"/>
    </source>
</evidence>
<name>A0ABP8FGJ3_9BACT</name>
<keyword evidence="1" id="KW-0805">Transcription regulation</keyword>